<dbReference type="PANTHER" id="PTHR35272:SF4">
    <property type="entry name" value="THIOL:DISULFIDE INTERCHANGE PROTEIN DSBG"/>
    <property type="match status" value="1"/>
</dbReference>
<keyword evidence="3" id="KW-1185">Reference proteome</keyword>
<evidence type="ECO:0000313" key="2">
    <source>
        <dbReference type="EMBL" id="MQX52072.1"/>
    </source>
</evidence>
<reference evidence="2 3" key="1">
    <citation type="submission" date="2019-10" db="EMBL/GenBank/DDBJ databases">
        <title>Alcanivorax sp.PA15-N-34 draft genome sequence.</title>
        <authorList>
            <person name="Liao X."/>
            <person name="Shao Z."/>
        </authorList>
    </citation>
    <scope>NUCLEOTIDE SEQUENCE [LARGE SCALE GENOMIC DNA]</scope>
    <source>
        <strain evidence="2 3">PA15-N-34</strain>
    </source>
</reference>
<organism evidence="2 3">
    <name type="scientific">Alcanivorax sediminis</name>
    <dbReference type="NCBI Taxonomy" id="2663008"/>
    <lineage>
        <taxon>Bacteria</taxon>
        <taxon>Pseudomonadati</taxon>
        <taxon>Pseudomonadota</taxon>
        <taxon>Gammaproteobacteria</taxon>
        <taxon>Oceanospirillales</taxon>
        <taxon>Alcanivoracaceae</taxon>
        <taxon>Alcanivorax</taxon>
    </lineage>
</organism>
<accession>A0A6N7LQ30</accession>
<feature type="signal peptide" evidence="1">
    <location>
        <begin position="1"/>
        <end position="19"/>
    </location>
</feature>
<dbReference type="AlphaFoldDB" id="A0A6N7LQ30"/>
<dbReference type="InterPro" id="IPR051470">
    <property type="entry name" value="Thiol:disulfide_interchange"/>
</dbReference>
<evidence type="ECO:0000256" key="1">
    <source>
        <dbReference type="SAM" id="SignalP"/>
    </source>
</evidence>
<gene>
    <name evidence="2" type="ORF">GFN93_02355</name>
</gene>
<dbReference type="PANTHER" id="PTHR35272">
    <property type="entry name" value="THIOL:DISULFIDE INTERCHANGE PROTEIN DSBC-RELATED"/>
    <property type="match status" value="1"/>
</dbReference>
<sequence length="183" mass="20365">MKTARLLLALLMLPLLAQAKSDPAMEELLGRLESSHWVAEGPKKPERVAYVFTDMACAYCARLWVNMQPMVNDPDNTLEVRHIIVGMIHPKRSFTQGAAVLGARHPANALARHESQFQQGGIRPVEPVPAAIRSQIHSNTGLFIHLGLQGTPTLFYQGRNGKWHSASGVIGERDLREKVFRLQ</sequence>
<dbReference type="InterPro" id="IPR036249">
    <property type="entry name" value="Thioredoxin-like_sf"/>
</dbReference>
<proteinExistence type="predicted"/>
<comment type="caution">
    <text evidence="2">The sequence shown here is derived from an EMBL/GenBank/DDBJ whole genome shotgun (WGS) entry which is preliminary data.</text>
</comment>
<name>A0A6N7LQ30_9GAMM</name>
<protein>
    <submittedName>
        <fullName evidence="2">Thioredoxin fold domain-containing protein</fullName>
    </submittedName>
</protein>
<dbReference type="RefSeq" id="WP_153498820.1">
    <property type="nucleotide sequence ID" value="NZ_JBMZXE010000004.1"/>
</dbReference>
<evidence type="ECO:0000313" key="3">
    <source>
        <dbReference type="Proteomes" id="UP000469421"/>
    </source>
</evidence>
<dbReference type="EMBL" id="WIRE01000001">
    <property type="protein sequence ID" value="MQX52072.1"/>
    <property type="molecule type" value="Genomic_DNA"/>
</dbReference>
<dbReference type="Proteomes" id="UP000469421">
    <property type="component" value="Unassembled WGS sequence"/>
</dbReference>
<dbReference type="Gene3D" id="3.40.30.10">
    <property type="entry name" value="Glutaredoxin"/>
    <property type="match status" value="1"/>
</dbReference>
<feature type="chain" id="PRO_5026864830" evidence="1">
    <location>
        <begin position="20"/>
        <end position="183"/>
    </location>
</feature>
<dbReference type="SUPFAM" id="SSF52833">
    <property type="entry name" value="Thioredoxin-like"/>
    <property type="match status" value="1"/>
</dbReference>
<keyword evidence="1" id="KW-0732">Signal</keyword>